<dbReference type="Proteomes" id="UP000287171">
    <property type="component" value="Unassembled WGS sequence"/>
</dbReference>
<sequence>MIQALIFDFDGLILDTEISAFQSWQEIYQEYDKELPLEMWATCIGSGLDTFDPHGYLEELIEESIPRHSLAERRLKRHLELIESQVALPGVETYIEDAHRLGLKIAVASSSPRSWVVDHLTRLGLRDAFDAMKFGDEVVHRKPHPELYLSALDLLGARPEQAIALEDSPNGVRAAQNAGIFCVAVPNPITGQLPLDHADLRLTSLASLPLKQLIQKVDAGIQASSLEA</sequence>
<dbReference type="RefSeq" id="WP_126627856.1">
    <property type="nucleotide sequence ID" value="NZ_BIFT01000001.1"/>
</dbReference>
<dbReference type="AlphaFoldDB" id="A0A402B874"/>
<dbReference type="Gene3D" id="3.40.50.1000">
    <property type="entry name" value="HAD superfamily/HAD-like"/>
    <property type="match status" value="1"/>
</dbReference>
<dbReference type="InterPro" id="IPR036412">
    <property type="entry name" value="HAD-like_sf"/>
</dbReference>
<dbReference type="InterPro" id="IPR041492">
    <property type="entry name" value="HAD_2"/>
</dbReference>
<gene>
    <name evidence="1" type="primary">yhcW_1</name>
    <name evidence="1" type="ORF">KDA_30030</name>
</gene>
<dbReference type="InterPro" id="IPR023198">
    <property type="entry name" value="PGP-like_dom2"/>
</dbReference>
<organism evidence="1 2">
    <name type="scientific">Dictyobacter alpinus</name>
    <dbReference type="NCBI Taxonomy" id="2014873"/>
    <lineage>
        <taxon>Bacteria</taxon>
        <taxon>Bacillati</taxon>
        <taxon>Chloroflexota</taxon>
        <taxon>Ktedonobacteria</taxon>
        <taxon>Ktedonobacterales</taxon>
        <taxon>Dictyobacteraceae</taxon>
        <taxon>Dictyobacter</taxon>
    </lineage>
</organism>
<dbReference type="InterPro" id="IPR023214">
    <property type="entry name" value="HAD_sf"/>
</dbReference>
<evidence type="ECO:0000313" key="1">
    <source>
        <dbReference type="EMBL" id="GCE27519.1"/>
    </source>
</evidence>
<proteinExistence type="predicted"/>
<comment type="caution">
    <text evidence="1">The sequence shown here is derived from an EMBL/GenBank/DDBJ whole genome shotgun (WGS) entry which is preliminary data.</text>
</comment>
<dbReference type="InterPro" id="IPR006439">
    <property type="entry name" value="HAD-SF_hydro_IA"/>
</dbReference>
<name>A0A402B874_9CHLR</name>
<dbReference type="SFLD" id="SFLDG01129">
    <property type="entry name" value="C1.5:_HAD__Beta-PGM__Phosphata"/>
    <property type="match status" value="1"/>
</dbReference>
<reference evidence="2" key="1">
    <citation type="submission" date="2018-12" db="EMBL/GenBank/DDBJ databases">
        <title>Tengunoibacter tsumagoiensis gen. nov., sp. nov., Dictyobacter kobayashii sp. nov., D. alpinus sp. nov., and D. joshuensis sp. nov. and description of Dictyobacteraceae fam. nov. within the order Ktedonobacterales isolated from Tengu-no-mugimeshi.</title>
        <authorList>
            <person name="Wang C.M."/>
            <person name="Zheng Y."/>
            <person name="Sakai Y."/>
            <person name="Toyoda A."/>
            <person name="Minakuchi Y."/>
            <person name="Abe K."/>
            <person name="Yokota A."/>
            <person name="Yabe S."/>
        </authorList>
    </citation>
    <scope>NUCLEOTIDE SEQUENCE [LARGE SCALE GENOMIC DNA]</scope>
    <source>
        <strain evidence="2">Uno16</strain>
    </source>
</reference>
<accession>A0A402B874</accession>
<dbReference type="OrthoDB" id="9797743at2"/>
<dbReference type="CDD" id="cd16423">
    <property type="entry name" value="HAD_BPGM-like"/>
    <property type="match status" value="1"/>
</dbReference>
<protein>
    <recommendedName>
        <fullName evidence="3">Haloacid dehalogenase</fullName>
    </recommendedName>
</protein>
<dbReference type="SUPFAM" id="SSF56784">
    <property type="entry name" value="HAD-like"/>
    <property type="match status" value="1"/>
</dbReference>
<dbReference type="Gene3D" id="1.10.150.240">
    <property type="entry name" value="Putative phosphatase, domain 2"/>
    <property type="match status" value="1"/>
</dbReference>
<keyword evidence="2" id="KW-1185">Reference proteome</keyword>
<evidence type="ECO:0008006" key="3">
    <source>
        <dbReference type="Google" id="ProtNLM"/>
    </source>
</evidence>
<dbReference type="PANTHER" id="PTHR18901:SF38">
    <property type="entry name" value="PSEUDOURIDINE-5'-PHOSPHATASE"/>
    <property type="match status" value="1"/>
</dbReference>
<dbReference type="SFLD" id="SFLDS00003">
    <property type="entry name" value="Haloacid_Dehalogenase"/>
    <property type="match status" value="1"/>
</dbReference>
<evidence type="ECO:0000313" key="2">
    <source>
        <dbReference type="Proteomes" id="UP000287171"/>
    </source>
</evidence>
<dbReference type="EMBL" id="BIFT01000001">
    <property type="protein sequence ID" value="GCE27519.1"/>
    <property type="molecule type" value="Genomic_DNA"/>
</dbReference>
<dbReference type="Pfam" id="PF13419">
    <property type="entry name" value="HAD_2"/>
    <property type="match status" value="1"/>
</dbReference>
<dbReference type="NCBIfam" id="TIGR01509">
    <property type="entry name" value="HAD-SF-IA-v3"/>
    <property type="match status" value="1"/>
</dbReference>
<dbReference type="PANTHER" id="PTHR18901">
    <property type="entry name" value="2-DEOXYGLUCOSE-6-PHOSPHATE PHOSPHATASE 2"/>
    <property type="match status" value="1"/>
</dbReference>